<accession>A0A4D4MKD2</accession>
<dbReference type="Proteomes" id="UP000299211">
    <property type="component" value="Unassembled WGS sequence"/>
</dbReference>
<dbReference type="EMBL" id="BJHY01000001">
    <property type="protein sequence ID" value="GDY72498.1"/>
    <property type="molecule type" value="Genomic_DNA"/>
</dbReference>
<dbReference type="Gene3D" id="3.50.50.60">
    <property type="entry name" value="FAD/NAD(P)-binding domain"/>
    <property type="match status" value="1"/>
</dbReference>
<protein>
    <recommendedName>
        <fullName evidence="3">FAD dependent oxidoreductase domain-containing protein</fullName>
    </recommendedName>
</protein>
<organism evidence="1 2">
    <name type="scientific">Streptomyces avermitilis</name>
    <dbReference type="NCBI Taxonomy" id="33903"/>
    <lineage>
        <taxon>Bacteria</taxon>
        <taxon>Bacillati</taxon>
        <taxon>Actinomycetota</taxon>
        <taxon>Actinomycetes</taxon>
        <taxon>Kitasatosporales</taxon>
        <taxon>Streptomycetaceae</taxon>
        <taxon>Streptomyces</taxon>
    </lineage>
</organism>
<evidence type="ECO:0000313" key="2">
    <source>
        <dbReference type="Proteomes" id="UP000299211"/>
    </source>
</evidence>
<reference evidence="1 2" key="1">
    <citation type="submission" date="2019-04" db="EMBL/GenBank/DDBJ databases">
        <title>Draft genome sequences of Streptomyces avermitilis ATCC 31267.</title>
        <authorList>
            <person name="Komaki H."/>
            <person name="Tamura T."/>
            <person name="Hosoyama A."/>
        </authorList>
    </citation>
    <scope>NUCLEOTIDE SEQUENCE [LARGE SCALE GENOMIC DNA]</scope>
    <source>
        <strain evidence="1 2">ATCC 31267</strain>
    </source>
</reference>
<dbReference type="InterPro" id="IPR036188">
    <property type="entry name" value="FAD/NAD-bd_sf"/>
</dbReference>
<proteinExistence type="predicted"/>
<gene>
    <name evidence="1" type="ORF">SAV31267_019830</name>
</gene>
<sequence>MTVACGFSGHGFKFVPVVGEIVADLALTGTTAHPIGLFDPRRLAAAPA</sequence>
<evidence type="ECO:0000313" key="1">
    <source>
        <dbReference type="EMBL" id="GDY72498.1"/>
    </source>
</evidence>
<name>A0A4D4MKD2_STRAX</name>
<dbReference type="AlphaFoldDB" id="A0A4D4MKD2"/>
<evidence type="ECO:0008006" key="3">
    <source>
        <dbReference type="Google" id="ProtNLM"/>
    </source>
</evidence>
<comment type="caution">
    <text evidence="1">The sequence shown here is derived from an EMBL/GenBank/DDBJ whole genome shotgun (WGS) entry which is preliminary data.</text>
</comment>